<dbReference type="SUPFAM" id="SSF51294">
    <property type="entry name" value="Hedgehog/intein (Hint) domain"/>
    <property type="match status" value="1"/>
</dbReference>
<sequence length="335" mass="36377">MAEIEIFVTGDEVGTFSSVSTTGNDNGMKVTLTGVQTLGSATDIFRVVIRQVNPGDNLFSNGQFVDIYAWPASDPPAPPIYSSLNPQHDQFQGRASSGEHQIMTSPANIVFDVNGLTSGTMQYGPGLEPPRDQQLAFDTFSPDPPVFPCFAAGTLIETDTGPLPVEIIRPGDMVRTLDHGLQPVRWAGHRTVPGRGLMAPVEISAGALGNRRKLVVSPQHRMLVEDWRAEMYFGQPQVLVAAVHLVNGDTIRQVPRRRVCYVHLAFDRHEVIMAEGIPSESLYLGALAQEALSTAERAEIAALFPELTGSAEPASNALARPARRCLRRWETALVA</sequence>
<reference evidence="2 3" key="1">
    <citation type="submission" date="2016-11" db="EMBL/GenBank/DDBJ databases">
        <authorList>
            <person name="Jaros S."/>
            <person name="Januszkiewicz K."/>
            <person name="Wedrychowicz H."/>
        </authorList>
    </citation>
    <scope>NUCLEOTIDE SEQUENCE [LARGE SCALE GENOMIC DNA]</scope>
    <source>
        <strain evidence="2 3">DSM 29589</strain>
    </source>
</reference>
<organism evidence="2 3">
    <name type="scientific">Roseovarius pacificus</name>
    <dbReference type="NCBI Taxonomy" id="337701"/>
    <lineage>
        <taxon>Bacteria</taxon>
        <taxon>Pseudomonadati</taxon>
        <taxon>Pseudomonadota</taxon>
        <taxon>Alphaproteobacteria</taxon>
        <taxon>Rhodobacterales</taxon>
        <taxon>Roseobacteraceae</taxon>
        <taxon>Roseovarius</taxon>
    </lineage>
</organism>
<dbReference type="Proteomes" id="UP000183974">
    <property type="component" value="Unassembled WGS sequence"/>
</dbReference>
<dbReference type="InterPro" id="IPR036844">
    <property type="entry name" value="Hint_dom_sf"/>
</dbReference>
<dbReference type="STRING" id="337701.SAMN05444398_103261"/>
<evidence type="ECO:0000313" key="2">
    <source>
        <dbReference type="EMBL" id="SHL54885.1"/>
    </source>
</evidence>
<proteinExistence type="predicted"/>
<evidence type="ECO:0000313" key="3">
    <source>
        <dbReference type="Proteomes" id="UP000183974"/>
    </source>
</evidence>
<protein>
    <submittedName>
        <fullName evidence="2">Hint domain-containing protein</fullName>
    </submittedName>
</protein>
<dbReference type="Gene3D" id="2.170.16.10">
    <property type="entry name" value="Hedgehog/Intein (Hint) domain"/>
    <property type="match status" value="1"/>
</dbReference>
<dbReference type="AlphaFoldDB" id="A0A1M7BIM1"/>
<accession>A0A1M7BIM1</accession>
<dbReference type="EMBL" id="FRBR01000003">
    <property type="protein sequence ID" value="SHL54885.1"/>
    <property type="molecule type" value="Genomic_DNA"/>
</dbReference>
<feature type="domain" description="Hedgehog/Intein (Hint)" evidence="1">
    <location>
        <begin position="148"/>
        <end position="285"/>
    </location>
</feature>
<keyword evidence="3" id="KW-1185">Reference proteome</keyword>
<dbReference type="RefSeq" id="WP_073034296.1">
    <property type="nucleotide sequence ID" value="NZ_BMLR01000003.1"/>
</dbReference>
<gene>
    <name evidence="2" type="ORF">SAMN05444398_103261</name>
</gene>
<dbReference type="InterPro" id="IPR028992">
    <property type="entry name" value="Hedgehog/Intein_dom"/>
</dbReference>
<evidence type="ECO:0000259" key="1">
    <source>
        <dbReference type="Pfam" id="PF13403"/>
    </source>
</evidence>
<name>A0A1M7BIM1_9RHOB</name>
<dbReference type="Pfam" id="PF13403">
    <property type="entry name" value="Hint_2"/>
    <property type="match status" value="1"/>
</dbReference>